<comment type="cofactor">
    <cofactor evidence="1">
        <name>K(+)</name>
        <dbReference type="ChEBI" id="CHEBI:29103"/>
    </cofactor>
</comment>
<keyword evidence="7" id="KW-0547">Nucleotide-binding</keyword>
<dbReference type="InterPro" id="IPR015806">
    <property type="entry name" value="Pyrv_Knase_insert_dom_sf"/>
</dbReference>
<dbReference type="Gene3D" id="2.40.33.10">
    <property type="entry name" value="PK beta-barrel domain-like"/>
    <property type="match status" value="1"/>
</dbReference>
<evidence type="ECO:0000256" key="13">
    <source>
        <dbReference type="NCBIfam" id="TIGR01064"/>
    </source>
</evidence>
<comment type="catalytic activity">
    <reaction evidence="14">
        <text>pyruvate + ATP = phosphoenolpyruvate + ADP + H(+)</text>
        <dbReference type="Rhea" id="RHEA:18157"/>
        <dbReference type="ChEBI" id="CHEBI:15361"/>
        <dbReference type="ChEBI" id="CHEBI:15378"/>
        <dbReference type="ChEBI" id="CHEBI:30616"/>
        <dbReference type="ChEBI" id="CHEBI:58702"/>
        <dbReference type="ChEBI" id="CHEBI:456216"/>
        <dbReference type="EC" id="2.7.1.40"/>
    </reaction>
</comment>
<dbReference type="Gene3D" id="3.40.1380.20">
    <property type="entry name" value="Pyruvate kinase, C-terminal domain"/>
    <property type="match status" value="1"/>
</dbReference>
<dbReference type="InterPro" id="IPR036918">
    <property type="entry name" value="Pyrv_Knase_C_sf"/>
</dbReference>
<keyword evidence="8 14" id="KW-0418">Kinase</keyword>
<dbReference type="PROSITE" id="PS00110">
    <property type="entry name" value="PYRUVATE_KINASE"/>
    <property type="match status" value="1"/>
</dbReference>
<evidence type="ECO:0000259" key="16">
    <source>
        <dbReference type="Pfam" id="PF02887"/>
    </source>
</evidence>
<keyword evidence="11 14" id="KW-0324">Glycolysis</keyword>
<dbReference type="EMBL" id="LBSF01000022">
    <property type="protein sequence ID" value="KKQ11586.1"/>
    <property type="molecule type" value="Genomic_DNA"/>
</dbReference>
<keyword evidence="9" id="KW-0067">ATP-binding</keyword>
<dbReference type="InterPro" id="IPR015795">
    <property type="entry name" value="Pyrv_Knase_C"/>
</dbReference>
<name>A0A0G0I6A2_9BACT</name>
<dbReference type="InterPro" id="IPR015813">
    <property type="entry name" value="Pyrv/PenolPyrv_kinase-like_dom"/>
</dbReference>
<comment type="caution">
    <text evidence="17">The sequence shown here is derived from an EMBL/GenBank/DDBJ whole genome shotgun (WGS) entry which is preliminary data.</text>
</comment>
<evidence type="ECO:0000256" key="2">
    <source>
        <dbReference type="ARBA" id="ARBA00004997"/>
    </source>
</evidence>
<dbReference type="InterPro" id="IPR011037">
    <property type="entry name" value="Pyrv_Knase-like_insert_dom_sf"/>
</dbReference>
<protein>
    <recommendedName>
        <fullName evidence="4 13">Pyruvate kinase</fullName>
        <ecNumber evidence="4 13">2.7.1.40</ecNumber>
    </recommendedName>
</protein>
<dbReference type="GO" id="GO:0000287">
    <property type="term" value="F:magnesium ion binding"/>
    <property type="evidence" value="ECO:0007669"/>
    <property type="project" value="UniProtKB-UniRule"/>
</dbReference>
<evidence type="ECO:0000256" key="7">
    <source>
        <dbReference type="ARBA" id="ARBA00022741"/>
    </source>
</evidence>
<evidence type="ECO:0000313" key="18">
    <source>
        <dbReference type="Proteomes" id="UP000034075"/>
    </source>
</evidence>
<dbReference type="EC" id="2.7.1.40" evidence="4 13"/>
<evidence type="ECO:0000256" key="12">
    <source>
        <dbReference type="ARBA" id="ARBA00023317"/>
    </source>
</evidence>
<feature type="domain" description="Pyruvate kinase barrel" evidence="15">
    <location>
        <begin position="5"/>
        <end position="296"/>
    </location>
</feature>
<dbReference type="InterPro" id="IPR040442">
    <property type="entry name" value="Pyrv_kinase-like_dom_sf"/>
</dbReference>
<evidence type="ECO:0000256" key="3">
    <source>
        <dbReference type="ARBA" id="ARBA00008663"/>
    </source>
</evidence>
<dbReference type="PATRIC" id="fig|1619091.4.peg.299"/>
<organism evidence="17 18">
    <name type="scientific">candidate division WS6 bacterium GW2011_GWC2_36_7</name>
    <dbReference type="NCBI Taxonomy" id="1619091"/>
    <lineage>
        <taxon>Bacteria</taxon>
        <taxon>Candidatus Dojkabacteria</taxon>
    </lineage>
</organism>
<dbReference type="GO" id="GO:0016301">
    <property type="term" value="F:kinase activity"/>
    <property type="evidence" value="ECO:0007669"/>
    <property type="project" value="UniProtKB-KW"/>
</dbReference>
<evidence type="ECO:0000256" key="6">
    <source>
        <dbReference type="ARBA" id="ARBA00022723"/>
    </source>
</evidence>
<keyword evidence="5 14" id="KW-0808">Transferase</keyword>
<comment type="similarity">
    <text evidence="3 14">Belongs to the pyruvate kinase family.</text>
</comment>
<dbReference type="InterPro" id="IPR001697">
    <property type="entry name" value="Pyr_Knase"/>
</dbReference>
<evidence type="ECO:0000256" key="10">
    <source>
        <dbReference type="ARBA" id="ARBA00022842"/>
    </source>
</evidence>
<accession>A0A0G0I6A2</accession>
<evidence type="ECO:0000256" key="14">
    <source>
        <dbReference type="RuleBase" id="RU000504"/>
    </source>
</evidence>
<gene>
    <name evidence="17" type="ORF">US24_C0022G0007</name>
</gene>
<dbReference type="PANTHER" id="PTHR11817">
    <property type="entry name" value="PYRUVATE KINASE"/>
    <property type="match status" value="1"/>
</dbReference>
<dbReference type="SUPFAM" id="SSF52935">
    <property type="entry name" value="PK C-terminal domain-like"/>
    <property type="match status" value="1"/>
</dbReference>
<dbReference type="GO" id="GO:0005524">
    <property type="term" value="F:ATP binding"/>
    <property type="evidence" value="ECO:0007669"/>
    <property type="project" value="UniProtKB-KW"/>
</dbReference>
<keyword evidence="10 14" id="KW-0460">Magnesium</keyword>
<dbReference type="InterPro" id="IPR018209">
    <property type="entry name" value="Pyrv_Knase_AS"/>
</dbReference>
<evidence type="ECO:0000256" key="11">
    <source>
        <dbReference type="ARBA" id="ARBA00023152"/>
    </source>
</evidence>
<keyword evidence="12 17" id="KW-0670">Pyruvate</keyword>
<dbReference type="NCBIfam" id="TIGR01064">
    <property type="entry name" value="pyruv_kin"/>
    <property type="match status" value="1"/>
</dbReference>
<dbReference type="Gene3D" id="3.20.20.60">
    <property type="entry name" value="Phosphoenolpyruvate-binding domains"/>
    <property type="match status" value="1"/>
</dbReference>
<evidence type="ECO:0000256" key="1">
    <source>
        <dbReference type="ARBA" id="ARBA00001958"/>
    </source>
</evidence>
<comment type="pathway">
    <text evidence="2 14">Carbohydrate degradation; glycolysis; pyruvate from D-glyceraldehyde 3-phosphate: step 5/5.</text>
</comment>
<dbReference type="Pfam" id="PF00224">
    <property type="entry name" value="PK"/>
    <property type="match status" value="1"/>
</dbReference>
<evidence type="ECO:0000256" key="9">
    <source>
        <dbReference type="ARBA" id="ARBA00022840"/>
    </source>
</evidence>
<dbReference type="UniPathway" id="UPA00109">
    <property type="reaction ID" value="UER00188"/>
</dbReference>
<dbReference type="Proteomes" id="UP000034075">
    <property type="component" value="Unassembled WGS sequence"/>
</dbReference>
<dbReference type="PRINTS" id="PR01050">
    <property type="entry name" value="PYRUVTKNASE"/>
</dbReference>
<keyword evidence="6" id="KW-0479">Metal-binding</keyword>
<dbReference type="Pfam" id="PF02887">
    <property type="entry name" value="PK_C"/>
    <property type="match status" value="1"/>
</dbReference>
<evidence type="ECO:0000256" key="4">
    <source>
        <dbReference type="ARBA" id="ARBA00012142"/>
    </source>
</evidence>
<feature type="domain" description="Pyruvate kinase C-terminal" evidence="16">
    <location>
        <begin position="331"/>
        <end position="439"/>
    </location>
</feature>
<dbReference type="SUPFAM" id="SSF51621">
    <property type="entry name" value="Phosphoenolpyruvate/pyruvate domain"/>
    <property type="match status" value="1"/>
</dbReference>
<dbReference type="GO" id="GO:0030955">
    <property type="term" value="F:potassium ion binding"/>
    <property type="evidence" value="ECO:0007669"/>
    <property type="project" value="UniProtKB-UniRule"/>
</dbReference>
<dbReference type="InterPro" id="IPR015793">
    <property type="entry name" value="Pyrv_Knase_brl"/>
</dbReference>
<sequence length="452" mass="49983">MKNYSKTKIIATIGPSSWDAPVLKEMYSAGMDIARINASFADFAELERVSNTLRTTSPRIGIMLDTQGHKIRVTGLEHEIQIEGEISIPNTFDITYPDLYKDVSVGTRILLDDGNIQLVVKAIQDIEVICTVIQPGILKPNKTVNIPDVNLNFPAITEKDKADILFAVEHRFDFLSLSFVRNREDILTVRELIGDSNIKLIAKIENVQGVENFDEILAATDAIMIARGDLGIEIPFEKVPILQKQFIYKCRQAGKPVIVATQMLESMKESIQPTRAEISDVANAVISAETSTGRNPVVAVATMQKIAKEAESVLQQSPIYGHTSAPLEVDELCRNLCDISESMKLKGIVVISNTGQTVLSLSRHRPNAPIWEISSSLEQIRHDSLLNGVTGFFLKDLPQDRDECTQHAVEVVYAQGELDLNDKVAIISGSSIRHNTTDAILEIVQVKNVLSR</sequence>
<evidence type="ECO:0000313" key="17">
    <source>
        <dbReference type="EMBL" id="KKQ11586.1"/>
    </source>
</evidence>
<evidence type="ECO:0000259" key="15">
    <source>
        <dbReference type="Pfam" id="PF00224"/>
    </source>
</evidence>
<dbReference type="GO" id="GO:0004743">
    <property type="term" value="F:pyruvate kinase activity"/>
    <property type="evidence" value="ECO:0007669"/>
    <property type="project" value="UniProtKB-UniRule"/>
</dbReference>
<dbReference type="SUPFAM" id="SSF50800">
    <property type="entry name" value="PK beta-barrel domain-like"/>
    <property type="match status" value="1"/>
</dbReference>
<evidence type="ECO:0000256" key="8">
    <source>
        <dbReference type="ARBA" id="ARBA00022777"/>
    </source>
</evidence>
<proteinExistence type="inferred from homology"/>
<reference evidence="17" key="1">
    <citation type="journal article" date="2015" name="Nature">
        <title>rRNA introns, odd ribosomes, and small enigmatic genomes across a large radiation of phyla.</title>
        <authorList>
            <person name="Brown C.T."/>
            <person name="Hug L.A."/>
            <person name="Thomas B.C."/>
            <person name="Sharon I."/>
            <person name="Castelle C.J."/>
            <person name="Singh A."/>
            <person name="Wilkins M.J."/>
            <person name="Williams K.H."/>
            <person name="Banfield J.F."/>
        </authorList>
    </citation>
    <scope>NUCLEOTIDE SEQUENCE [LARGE SCALE GENOMIC DNA]</scope>
</reference>
<dbReference type="AlphaFoldDB" id="A0A0G0I6A2"/>
<evidence type="ECO:0000256" key="5">
    <source>
        <dbReference type="ARBA" id="ARBA00022679"/>
    </source>
</evidence>